<dbReference type="EMBL" id="LT630287">
    <property type="protein sequence ID" value="SFV41416.1"/>
    <property type="molecule type" value="Genomic_DNA"/>
</dbReference>
<dbReference type="Pfam" id="PF00535">
    <property type="entry name" value="Glycos_transf_2"/>
    <property type="match status" value="1"/>
</dbReference>
<keyword evidence="2" id="KW-0808">Transferase</keyword>
<dbReference type="PANTHER" id="PTHR22916">
    <property type="entry name" value="GLYCOSYLTRANSFERASE"/>
    <property type="match status" value="1"/>
</dbReference>
<dbReference type="PANTHER" id="PTHR22916:SF3">
    <property type="entry name" value="UDP-GLCNAC:BETAGAL BETA-1,3-N-ACETYLGLUCOSAMINYLTRANSFERASE-LIKE PROTEIN 1"/>
    <property type="match status" value="1"/>
</dbReference>
<evidence type="ECO:0000259" key="1">
    <source>
        <dbReference type="Pfam" id="PF00535"/>
    </source>
</evidence>
<gene>
    <name evidence="2" type="ORF">LAC1533_1993</name>
</gene>
<dbReference type="KEGG" id="laca:LAC1533_1993"/>
<sequence length="333" mass="38299">MKFLSIVVPVFNSGSYIARTIQSIIESIRGSEKDVEVILVDDGSTDNSVETMEKMTADLNNFKLIAKEHSGVSETRNLGIRHASGNYITFFDSDDIFKSGYVSRLMNDVKDSEPDFVIMDADCAELHHTALETDDERVSLLESLLEIGSFNCSAGPASKFYRTDFLTGHSIKFDPELVMAEDMMFNFDVIKNAKDVVIDHFDFYEVLESHSMYRFKEYNLQNELVFNHLLSEYFSDMEYSGTIRPLIKLRLTGFMFLLNWYFDDLIKTGKISVADCANQIKRLAEDGGYTEAFIHSEFDSSIGRKHTVFRKLMKNGHYKLVLRLNRLFWKIKN</sequence>
<dbReference type="AlphaFoldDB" id="A0A1K1KR85"/>
<accession>A0A1K1KR85</accession>
<name>A0A1K1KR85_9LACO</name>
<dbReference type="InterPro" id="IPR029044">
    <property type="entry name" value="Nucleotide-diphossugar_trans"/>
</dbReference>
<dbReference type="Gene3D" id="3.90.550.10">
    <property type="entry name" value="Spore Coat Polysaccharide Biosynthesis Protein SpsA, Chain A"/>
    <property type="match status" value="1"/>
</dbReference>
<dbReference type="GO" id="GO:0016758">
    <property type="term" value="F:hexosyltransferase activity"/>
    <property type="evidence" value="ECO:0007669"/>
    <property type="project" value="UniProtKB-ARBA"/>
</dbReference>
<evidence type="ECO:0000313" key="3">
    <source>
        <dbReference type="Proteomes" id="UP000190935"/>
    </source>
</evidence>
<dbReference type="InterPro" id="IPR001173">
    <property type="entry name" value="Glyco_trans_2-like"/>
</dbReference>
<dbReference type="CDD" id="cd00761">
    <property type="entry name" value="Glyco_tranf_GTA_type"/>
    <property type="match status" value="1"/>
</dbReference>
<feature type="domain" description="Glycosyltransferase 2-like" evidence="1">
    <location>
        <begin position="5"/>
        <end position="122"/>
    </location>
</feature>
<dbReference type="GeneID" id="95350100"/>
<dbReference type="SUPFAM" id="SSF53448">
    <property type="entry name" value="Nucleotide-diphospho-sugar transferases"/>
    <property type="match status" value="1"/>
</dbReference>
<evidence type="ECO:0000313" key="2">
    <source>
        <dbReference type="EMBL" id="SFV41416.1"/>
    </source>
</evidence>
<organism evidence="2 3">
    <name type="scientific">Ligilactobacillus acidipiscis</name>
    <dbReference type="NCBI Taxonomy" id="89059"/>
    <lineage>
        <taxon>Bacteria</taxon>
        <taxon>Bacillati</taxon>
        <taxon>Bacillota</taxon>
        <taxon>Bacilli</taxon>
        <taxon>Lactobacillales</taxon>
        <taxon>Lactobacillaceae</taxon>
        <taxon>Ligilactobacillus</taxon>
    </lineage>
</organism>
<protein>
    <submittedName>
        <fullName evidence="2">Glycosyl transferase, group 2 family protein</fullName>
    </submittedName>
</protein>
<dbReference type="Proteomes" id="UP000190935">
    <property type="component" value="Chromosome I"/>
</dbReference>
<reference evidence="3" key="1">
    <citation type="submission" date="2016-11" db="EMBL/GenBank/DDBJ databases">
        <authorList>
            <person name="Papadimitriou K."/>
        </authorList>
    </citation>
    <scope>NUCLEOTIDE SEQUENCE [LARGE SCALE GENOMIC DNA]</scope>
    <source>
        <strain evidence="3">ACA-DC 1533</strain>
    </source>
</reference>
<proteinExistence type="predicted"/>
<dbReference type="RefSeq" id="WP_079579464.1">
    <property type="nucleotide sequence ID" value="NZ_LT630287.1"/>
</dbReference>